<evidence type="ECO:0000313" key="3">
    <source>
        <dbReference type="Proteomes" id="UP001213664"/>
    </source>
</evidence>
<reference evidence="2" key="1">
    <citation type="submission" date="2023-03" db="EMBL/GenBank/DDBJ databases">
        <title>Andean soil-derived lignocellulolytic bacterial consortium as a source of novel taxa and putative plastic-active enzymes.</title>
        <authorList>
            <person name="Diaz-Garcia L."/>
            <person name="Chuvochina M."/>
            <person name="Feuerriegel G."/>
            <person name="Bunk B."/>
            <person name="Sproer C."/>
            <person name="Streit W.R."/>
            <person name="Rodriguez L.M."/>
            <person name="Overmann J."/>
            <person name="Jimenez D.J."/>
        </authorList>
    </citation>
    <scope>NUCLEOTIDE SEQUENCE</scope>
    <source>
        <strain evidence="2">MAG 833</strain>
    </source>
</reference>
<accession>A0AAJ6BJW2</accession>
<proteinExistence type="predicted"/>
<evidence type="ECO:0000256" key="1">
    <source>
        <dbReference type="SAM" id="SignalP"/>
    </source>
</evidence>
<dbReference type="EMBL" id="CP119326">
    <property type="protein sequence ID" value="WEK38737.1"/>
    <property type="molecule type" value="Genomic_DNA"/>
</dbReference>
<feature type="signal peptide" evidence="1">
    <location>
        <begin position="1"/>
        <end position="19"/>
    </location>
</feature>
<evidence type="ECO:0008006" key="4">
    <source>
        <dbReference type="Google" id="ProtNLM"/>
    </source>
</evidence>
<sequence>MSKNGLMALAAFIAASAVATVSFGQAAHTPPAMPGQATAPEPVIMGLDDVRSFDQLVREHNLGLRREAGMRRAQVRRAQRLGNMIEEGRCQDAYRSAVRERDIEMAQKIADMCRKEP</sequence>
<dbReference type="AlphaFoldDB" id="A0AAJ6BJW2"/>
<gene>
    <name evidence="2" type="ORF">P0Y50_09250</name>
</gene>
<name>A0AAJ6BJW2_9CAUL</name>
<organism evidence="2 3">
    <name type="scientific">Candidatus Brevundimonas colombiensis</name>
    <dbReference type="NCBI Taxonomy" id="3121376"/>
    <lineage>
        <taxon>Bacteria</taxon>
        <taxon>Pseudomonadati</taxon>
        <taxon>Pseudomonadota</taxon>
        <taxon>Alphaproteobacteria</taxon>
        <taxon>Caulobacterales</taxon>
        <taxon>Caulobacteraceae</taxon>
        <taxon>Brevundimonas</taxon>
    </lineage>
</organism>
<dbReference type="Proteomes" id="UP001213664">
    <property type="component" value="Chromosome"/>
</dbReference>
<protein>
    <recommendedName>
        <fullName evidence="4">UrcA family protein</fullName>
    </recommendedName>
</protein>
<evidence type="ECO:0000313" key="2">
    <source>
        <dbReference type="EMBL" id="WEK38737.1"/>
    </source>
</evidence>
<keyword evidence="1" id="KW-0732">Signal</keyword>
<feature type="chain" id="PRO_5042524617" description="UrcA family protein" evidence="1">
    <location>
        <begin position="20"/>
        <end position="117"/>
    </location>
</feature>